<reference evidence="2 3" key="1">
    <citation type="submission" date="2020-07" db="EMBL/GenBank/DDBJ databases">
        <title>Taxonomic proposal: Crassvirales, a new order of highly abundant and diverse bacterial viruses.</title>
        <authorList>
            <person name="Shkoporov A.N."/>
            <person name="Stockdale S.R."/>
            <person name="Guerin E."/>
            <person name="Ross R.P."/>
            <person name="Hill C."/>
        </authorList>
    </citation>
    <scope>NUCLEOTIDE SEQUENCE [LARGE SCALE GENOMIC DNA]</scope>
</reference>
<evidence type="ECO:0000259" key="1">
    <source>
        <dbReference type="Pfam" id="PF14301"/>
    </source>
</evidence>
<feature type="domain" description="DUF4376" evidence="1">
    <location>
        <begin position="94"/>
        <end position="196"/>
    </location>
</feature>
<dbReference type="GeneID" id="65129992"/>
<dbReference type="InterPro" id="IPR025484">
    <property type="entry name" value="DUF4376"/>
</dbReference>
<dbReference type="Pfam" id="PF14301">
    <property type="entry name" value="DUF4376"/>
    <property type="match status" value="1"/>
</dbReference>
<proteinExistence type="predicted"/>
<dbReference type="Proteomes" id="UP000593686">
    <property type="component" value="Genome"/>
</dbReference>
<dbReference type="EMBL" id="MT774389">
    <property type="protein sequence ID" value="QOR59430.1"/>
    <property type="molecule type" value="Genomic_DNA"/>
</dbReference>
<dbReference type="KEGG" id="vg:65129992"/>
<accession>A0A7M1S220</accession>
<protein>
    <recommendedName>
        <fullName evidence="1">DUF4376 domain-containing protein</fullName>
    </recommendedName>
</protein>
<dbReference type="RefSeq" id="YP_010111588.1">
    <property type="nucleotide sequence ID" value="NC_055882.1"/>
</dbReference>
<evidence type="ECO:0000313" key="2">
    <source>
        <dbReference type="EMBL" id="QOR59430.1"/>
    </source>
</evidence>
<keyword evidence="3" id="KW-1185">Reference proteome</keyword>
<sequence>MIKSFGKTADFKVFEKKSEYMYHIAWAKKIQTEKDEETGEEKELPLCDYWVEVFFYKPRMSSVIEKIAECGEPASMEEIKEIAEGLGEDVLKAMKETLLAYIDKYDESENVNSFYINGIRTWAKKSERMGFQQNIADKVALGFKEITWWFDGVPITLPCDKAEQLRLQLENYAFDCFNATARHRAAVEKLESVEDAMRYDYKSGYPEKLRFNVEY</sequence>
<name>A0A7M1S220_9CAUD</name>
<organism evidence="2 3">
    <name type="scientific">uncultured phage cr116_1</name>
    <dbReference type="NCBI Taxonomy" id="2772073"/>
    <lineage>
        <taxon>Viruses</taxon>
        <taxon>Duplodnaviria</taxon>
        <taxon>Heunggongvirae</taxon>
        <taxon>Uroviricota</taxon>
        <taxon>Caudoviricetes</taxon>
        <taxon>Crassvirales</taxon>
        <taxon>Steigviridae</taxon>
        <taxon>Asinivirinae</taxon>
        <taxon>Pamirivirus</taxon>
        <taxon>Pamirivirus faecium</taxon>
    </lineage>
</organism>
<evidence type="ECO:0000313" key="3">
    <source>
        <dbReference type="Proteomes" id="UP000593686"/>
    </source>
</evidence>